<dbReference type="InterPro" id="IPR036709">
    <property type="entry name" value="Autotransporte_beta_dom_sf"/>
</dbReference>
<dbReference type="SUPFAM" id="SSF103515">
    <property type="entry name" value="Autotransporter"/>
    <property type="match status" value="1"/>
</dbReference>
<dbReference type="SMART" id="SM00869">
    <property type="entry name" value="Autotransporter"/>
    <property type="match status" value="1"/>
</dbReference>
<accession>A0A4T3F1A7</accession>
<evidence type="ECO:0000313" key="4">
    <source>
        <dbReference type="Proteomes" id="UP000309389"/>
    </source>
</evidence>
<dbReference type="RefSeq" id="WP_136694194.1">
    <property type="nucleotide sequence ID" value="NZ_SSHH01000003.1"/>
</dbReference>
<dbReference type="InterPro" id="IPR006626">
    <property type="entry name" value="PbH1"/>
</dbReference>
<evidence type="ECO:0000313" key="3">
    <source>
        <dbReference type="EMBL" id="TIX49717.1"/>
    </source>
</evidence>
<keyword evidence="1" id="KW-0732">Signal</keyword>
<evidence type="ECO:0000256" key="1">
    <source>
        <dbReference type="SAM" id="SignalP"/>
    </source>
</evidence>
<protein>
    <recommendedName>
        <fullName evidence="2">Autotransporter domain-containing protein</fullName>
    </recommendedName>
</protein>
<feature type="chain" id="PRO_5020287993" description="Autotransporter domain-containing protein" evidence="1">
    <location>
        <begin position="25"/>
        <end position="2178"/>
    </location>
</feature>
<dbReference type="InterPro" id="IPR005546">
    <property type="entry name" value="Autotransporte_beta"/>
</dbReference>
<dbReference type="PROSITE" id="PS51208">
    <property type="entry name" value="AUTOTRANSPORTER"/>
    <property type="match status" value="1"/>
</dbReference>
<reference evidence="3 4" key="1">
    <citation type="submission" date="2019-04" db="EMBL/GenBank/DDBJ databases">
        <title>Altererythrobacter aquimixticola sp. nov., isolated from sediment of junction between the ocean and a freshwater spring.</title>
        <authorList>
            <person name="Yoon J.-H."/>
        </authorList>
    </citation>
    <scope>NUCLEOTIDE SEQUENCE [LARGE SCALE GENOMIC DNA]</scope>
    <source>
        <strain evidence="3 4">SSKS-13</strain>
    </source>
</reference>
<proteinExistence type="predicted"/>
<keyword evidence="4" id="KW-1185">Reference proteome</keyword>
<organism evidence="3 4">
    <name type="scientific">Alteraurantiacibacter aquimixticola</name>
    <dbReference type="NCBI Taxonomy" id="2489173"/>
    <lineage>
        <taxon>Bacteria</taxon>
        <taxon>Pseudomonadati</taxon>
        <taxon>Pseudomonadota</taxon>
        <taxon>Alphaproteobacteria</taxon>
        <taxon>Sphingomonadales</taxon>
        <taxon>Erythrobacteraceae</taxon>
        <taxon>Alteraurantiacibacter</taxon>
    </lineage>
</organism>
<comment type="caution">
    <text evidence="3">The sequence shown here is derived from an EMBL/GenBank/DDBJ whole genome shotgun (WGS) entry which is preliminary data.</text>
</comment>
<dbReference type="InterPro" id="IPR012332">
    <property type="entry name" value="Autotransporter_pectin_lyase_C"/>
</dbReference>
<dbReference type="OrthoDB" id="7195851at2"/>
<feature type="signal peptide" evidence="1">
    <location>
        <begin position="1"/>
        <end position="24"/>
    </location>
</feature>
<evidence type="ECO:0000259" key="2">
    <source>
        <dbReference type="PROSITE" id="PS51208"/>
    </source>
</evidence>
<dbReference type="InterPro" id="IPR011050">
    <property type="entry name" value="Pectin_lyase_fold/virulence"/>
</dbReference>
<feature type="domain" description="Autotransporter" evidence="2">
    <location>
        <begin position="1905"/>
        <end position="2178"/>
    </location>
</feature>
<dbReference type="EMBL" id="SSHH01000003">
    <property type="protein sequence ID" value="TIX49717.1"/>
    <property type="molecule type" value="Genomic_DNA"/>
</dbReference>
<gene>
    <name evidence="3" type="ORF">E5222_12960</name>
</gene>
<dbReference type="Gene3D" id="2.40.128.130">
    <property type="entry name" value="Autotransporter beta-domain"/>
    <property type="match status" value="1"/>
</dbReference>
<dbReference type="Gene3D" id="2.160.20.20">
    <property type="match status" value="3"/>
</dbReference>
<sequence length="2178" mass="211097">MASYAPSIAAALLATAITPAGAFAQSLEWDGAGATANGTVEGGSGTWDAATANWTSDGGTTNEAWNGGDVAVFGGTAGTVTVSGTQDVGGLTFQTDGYAVTGGTVNFVSPNTGITVETGVANIGSDITSATGLVKSGEGELILSGDLAINGALNLADGRLTFAGGGTVTGVTQVSAQSAFTSIHLDMGGADLNVQGLTLSAGSSSFNNGTFTVSTITRLGTGESDFVLAGTGELLKAFATTFTLNGQSTLSGPVNVDGGELVISATGGLNNADAITIASGATLNVDGGGNNALSDTAIIDNSGTLELTGSDETIGAIFGSGNINLNANTLTFGDGTDREISGVISGSGVLDFSGSEQLVLSGNSTMTGTIAITGGGLVELTGSTMGGVSMTTNGTFDNFGTVSGNVYLEDGEFNNGEASGFTTGSVGGAVWLNGAFATFNNNQGSSVSGAVTVDNGTLYASGGTFGAVTVNGGAMTIFDDTVASSVTMNAGDIDILSGWSLTTTLSMAGGTTNNDGTVTGTVTVTSGTFNNGDVSGTPSGTVAGDVLINGAGGIFNNYIASDVTGTVTLDDDDGNPSTGGTLNGDGGTFGDVVVNDGTFNVNADAAADNVTNNGGVVAIDGGGVTLTTNFVQAGGTTTIATGGVLDDTDGTVMVSGGVIQNEGLIDDAVNIAGGEVQNNGGGTISGLISVTGGTLTASGGTFGGDVAISGTGTFNVDGNTGVGTTTITGGDIDVSFGTTLQTDLVQSGGTTTIQFDGTLTDADGTILTGGLIDNDGNITNAVTIDGGTLTNNAGGAIDDETTVLSGTLNAAGGFFGGGGVIAQGGTVNVTVSQNLDLINEGSDVNILSGVTLTDDLVNNDGVLTNDGTVAGTVQVNGGTVTNTNTGFITGITIVQGGTLNAAGGSFGGGVIAQGGTVNVTVSQALDLTNDGSDINVLSGITLTDDVVNNDGTLTNEGTIAGTVQVNGGTFNQGAGNVTGAVTVTGTGPTDRGELVLSGGSLDAGAIALVDGDIVVDGAASGDITNDGGIVTIANGGNLTGDLTHSNGATGLENGGTLTGSLNVTGNTVTVAGAIVEDPGDADAEGVTVSAGTLVTETGADIQLVTTQTGGTINANGGNFSGGIVGQAGNLNIAGTVGADILVEGSVVDVTDTGVLTGNVTMATGATTGSNSGTVNGTVYADAGTFFNTGSIVGGGAVEVDGGTFSNDADGSIAGDVTVADGTFLANGGSMNGTALVTGTGQYTVIANSSGNVQNGTAGGGAPTGGTVLINTGQTLTGDVANYSGTTEVVGTINGTLDLGGGTATTNAGSGVTGLVTVSGGTFTANGGTFGAGILATGGSSSVEGEITIASGALTSDDGSVTIASGSIVNGNVATTNSGGVADAFLQNDGTINGTATSNAGLLLNTGTLTGAAIVNGGELANTGQMQGGFAVNGGLLSLDGAGSISGTGAVNSGGVFLVNGGTFNDGVENNGGVIEIAGDSSGIIWNTAGDARIDPDVTFTGDVINGPDGSFDLATGGSGTAAIRGLLAITGGPGTGTIDGSLTNNGGLVNLNGTITGGTTNSGATAEMRVASGDVAIFGIAPDAGLINSDYATLIVSGTASGEITNEETGRIALAGGTFAAGSVVENAGLFSVTGASVADGTVRNGGTLVVGDDAGGVDAFTVNGTLTNLSGGLIEIERDGSLDAATFTNETGSTINLYGAISGAMTNAGTFSFFGDGTGADAARFGGLFTNAETGMILVHSGNLTFGNGLSNAGMINLSAAAATTGDIASVNGTYTGGGEMLIDVDFAGDSADRLVVDGDVTGGSTAIFVNDVSTGEVSGNDIVIASVTGTAAADAFTLATPLVFGAYNYDIAQIGSDFILGAYGGFVGEVVGLEALAHSLLLQSDLPSLRQRSGLSLVGDAGEFGEMRGIWLITDTTSADFSPSTSGTAYQGEMDEYRMRGGLNFSLADTDAGQLVVGASMSYSSADTSIGSQTGSASIDTDAVSTGVSATWFGRSGLYVDGQFQYTIFESTVDSAGFESSTDGNGYSGGIEIGKRIMLADSGWTLTPQGHVTYNEVTYDGFTSGGGLSTTLDSAESLTVGLGVTAAWNSAAAQGLSLYGIAMVDRELAGEITAFVAESPVATQTEDWFAEAGLGVRHGFGNGRASLYGEVSYAAGLDNPGDNNGLSLVLGGRISY</sequence>
<dbReference type="Proteomes" id="UP000309389">
    <property type="component" value="Unassembled WGS sequence"/>
</dbReference>
<name>A0A4T3F1A7_9SPHN</name>
<dbReference type="SMART" id="SM00710">
    <property type="entry name" value="PbH1"/>
    <property type="match status" value="12"/>
</dbReference>
<dbReference type="SUPFAM" id="SSF51126">
    <property type="entry name" value="Pectin lyase-like"/>
    <property type="match status" value="1"/>
</dbReference>